<dbReference type="EMBL" id="BPLR01017992">
    <property type="protein sequence ID" value="GIY96014.1"/>
    <property type="molecule type" value="Genomic_DNA"/>
</dbReference>
<keyword evidence="2" id="KW-0472">Membrane</keyword>
<organism evidence="3 4">
    <name type="scientific">Caerostris extrusa</name>
    <name type="common">Bark spider</name>
    <name type="synonym">Caerostris bankana</name>
    <dbReference type="NCBI Taxonomy" id="172846"/>
    <lineage>
        <taxon>Eukaryota</taxon>
        <taxon>Metazoa</taxon>
        <taxon>Ecdysozoa</taxon>
        <taxon>Arthropoda</taxon>
        <taxon>Chelicerata</taxon>
        <taxon>Arachnida</taxon>
        <taxon>Araneae</taxon>
        <taxon>Araneomorphae</taxon>
        <taxon>Entelegynae</taxon>
        <taxon>Araneoidea</taxon>
        <taxon>Araneidae</taxon>
        <taxon>Caerostris</taxon>
    </lineage>
</organism>
<protein>
    <submittedName>
        <fullName evidence="3">Uncharacterized protein</fullName>
    </submittedName>
</protein>
<feature type="transmembrane region" description="Helical" evidence="2">
    <location>
        <begin position="67"/>
        <end position="89"/>
    </location>
</feature>
<evidence type="ECO:0000313" key="4">
    <source>
        <dbReference type="Proteomes" id="UP001054945"/>
    </source>
</evidence>
<comment type="caution">
    <text evidence="3">The sequence shown here is derived from an EMBL/GenBank/DDBJ whole genome shotgun (WGS) entry which is preliminary data.</text>
</comment>
<name>A0AAV4XPL1_CAEEX</name>
<proteinExistence type="predicted"/>
<evidence type="ECO:0000256" key="1">
    <source>
        <dbReference type="SAM" id="MobiDB-lite"/>
    </source>
</evidence>
<gene>
    <name evidence="3" type="ORF">CEXT_665611</name>
</gene>
<keyword evidence="4" id="KW-1185">Reference proteome</keyword>
<evidence type="ECO:0000313" key="3">
    <source>
        <dbReference type="EMBL" id="GIY96014.1"/>
    </source>
</evidence>
<sequence length="93" mass="10601">MELVWTKNCRNSTVNYRKIDSKRKPSGTNPPRDDADYPEKTNKVAVEDVTETSSMLKPKKDYLDNKAGSRAECGVVFLVFTMLVLPLMFRRGT</sequence>
<keyword evidence="2" id="KW-1133">Transmembrane helix</keyword>
<keyword evidence="2" id="KW-0812">Transmembrane</keyword>
<reference evidence="3 4" key="1">
    <citation type="submission" date="2021-06" db="EMBL/GenBank/DDBJ databases">
        <title>Caerostris extrusa draft genome.</title>
        <authorList>
            <person name="Kono N."/>
            <person name="Arakawa K."/>
        </authorList>
    </citation>
    <scope>NUCLEOTIDE SEQUENCE [LARGE SCALE GENOMIC DNA]</scope>
</reference>
<dbReference type="AlphaFoldDB" id="A0AAV4XPL1"/>
<evidence type="ECO:0000256" key="2">
    <source>
        <dbReference type="SAM" id="Phobius"/>
    </source>
</evidence>
<dbReference type="Proteomes" id="UP001054945">
    <property type="component" value="Unassembled WGS sequence"/>
</dbReference>
<feature type="compositionally biased region" description="Basic and acidic residues" evidence="1">
    <location>
        <begin position="31"/>
        <end position="41"/>
    </location>
</feature>
<feature type="region of interest" description="Disordered" evidence="1">
    <location>
        <begin position="16"/>
        <end position="41"/>
    </location>
</feature>
<accession>A0AAV4XPL1</accession>